<dbReference type="InterPro" id="IPR000403">
    <property type="entry name" value="PI3/4_kinase_cat_dom"/>
</dbReference>
<dbReference type="PROSITE" id="PS50290">
    <property type="entry name" value="PI3_4_KINASE_3"/>
    <property type="match status" value="1"/>
</dbReference>
<name>A0A671U1P9_SPAAU</name>
<evidence type="ECO:0000256" key="2">
    <source>
        <dbReference type="ARBA" id="ARBA00022679"/>
    </source>
</evidence>
<dbReference type="GO" id="GO:0043491">
    <property type="term" value="P:phosphatidylinositol 3-kinase/protein kinase B signal transduction"/>
    <property type="evidence" value="ECO:0007669"/>
    <property type="project" value="TreeGrafter"/>
</dbReference>
<dbReference type="PANTHER" id="PTHR10048">
    <property type="entry name" value="PHOSPHATIDYLINOSITOL KINASE"/>
    <property type="match status" value="1"/>
</dbReference>
<proteinExistence type="inferred from homology"/>
<dbReference type="GO" id="GO:0035005">
    <property type="term" value="F:1-phosphatidylinositol-4-phosphate 3-kinase activity"/>
    <property type="evidence" value="ECO:0007669"/>
    <property type="project" value="TreeGrafter"/>
</dbReference>
<evidence type="ECO:0000256" key="4">
    <source>
        <dbReference type="ARBA" id="ARBA00022777"/>
    </source>
</evidence>
<evidence type="ECO:0000256" key="5">
    <source>
        <dbReference type="ARBA" id="ARBA00022840"/>
    </source>
</evidence>
<organism evidence="8 9">
    <name type="scientific">Sparus aurata</name>
    <name type="common">Gilthead sea bream</name>
    <dbReference type="NCBI Taxonomy" id="8175"/>
    <lineage>
        <taxon>Eukaryota</taxon>
        <taxon>Metazoa</taxon>
        <taxon>Chordata</taxon>
        <taxon>Craniata</taxon>
        <taxon>Vertebrata</taxon>
        <taxon>Euteleostomi</taxon>
        <taxon>Actinopterygii</taxon>
        <taxon>Neopterygii</taxon>
        <taxon>Teleostei</taxon>
        <taxon>Neoteleostei</taxon>
        <taxon>Acanthomorphata</taxon>
        <taxon>Eupercaria</taxon>
        <taxon>Spariformes</taxon>
        <taxon>Sparidae</taxon>
        <taxon>Sparus</taxon>
    </lineage>
</organism>
<dbReference type="InterPro" id="IPR001263">
    <property type="entry name" value="PI3K_accessory_dom"/>
</dbReference>
<reference evidence="8" key="1">
    <citation type="submission" date="2021-04" db="EMBL/GenBank/DDBJ databases">
        <authorList>
            <consortium name="Wellcome Sanger Institute Data Sharing"/>
        </authorList>
    </citation>
    <scope>NUCLEOTIDE SEQUENCE [LARGE SCALE GENOMIC DNA]</scope>
</reference>
<dbReference type="InterPro" id="IPR016024">
    <property type="entry name" value="ARM-type_fold"/>
</dbReference>
<dbReference type="GO" id="GO:0005737">
    <property type="term" value="C:cytoplasm"/>
    <property type="evidence" value="ECO:0007669"/>
    <property type="project" value="TreeGrafter"/>
</dbReference>
<dbReference type="AlphaFoldDB" id="A0A671U1P9"/>
<dbReference type="GO" id="GO:0005524">
    <property type="term" value="F:ATP binding"/>
    <property type="evidence" value="ECO:0007669"/>
    <property type="project" value="UniProtKB-KW"/>
</dbReference>
<keyword evidence="5" id="KW-0067">ATP-binding</keyword>
<dbReference type="InterPro" id="IPR018936">
    <property type="entry name" value="PI3/4_kinase_CS"/>
</dbReference>
<gene>
    <name evidence="8" type="primary">PIK3CD</name>
    <name evidence="8" type="synonym">pik3cd</name>
</gene>
<dbReference type="PROSITE" id="PS51545">
    <property type="entry name" value="PIK_HELICAL"/>
    <property type="match status" value="1"/>
</dbReference>
<dbReference type="GO" id="GO:0016303">
    <property type="term" value="F:1-phosphatidylinositol-3-kinase activity"/>
    <property type="evidence" value="ECO:0007669"/>
    <property type="project" value="TreeGrafter"/>
</dbReference>
<dbReference type="GO" id="GO:0048015">
    <property type="term" value="P:phosphatidylinositol-mediated signaling"/>
    <property type="evidence" value="ECO:0007669"/>
    <property type="project" value="TreeGrafter"/>
</dbReference>
<dbReference type="Gene3D" id="3.30.1010.10">
    <property type="entry name" value="Phosphatidylinositol 3-kinase Catalytic Subunit, Chain A, domain 4"/>
    <property type="match status" value="1"/>
</dbReference>
<keyword evidence="9" id="KW-1185">Reference proteome</keyword>
<evidence type="ECO:0000259" key="6">
    <source>
        <dbReference type="PROSITE" id="PS50290"/>
    </source>
</evidence>
<dbReference type="Gene3D" id="1.10.1070.11">
    <property type="entry name" value="Phosphatidylinositol 3-/4-kinase, catalytic domain"/>
    <property type="match status" value="1"/>
</dbReference>
<keyword evidence="3" id="KW-0547">Nucleotide-binding</keyword>
<dbReference type="InterPro" id="IPR036940">
    <property type="entry name" value="PI3/4_kinase_cat_sf"/>
</dbReference>
<evidence type="ECO:0000256" key="3">
    <source>
        <dbReference type="ARBA" id="ARBA00022741"/>
    </source>
</evidence>
<dbReference type="Ensembl" id="ENSSAUT00010008160.1">
    <property type="protein sequence ID" value="ENSSAUP00010007625.1"/>
    <property type="gene ID" value="ENSSAUG00010003591.1"/>
</dbReference>
<dbReference type="GO" id="GO:0005942">
    <property type="term" value="C:phosphatidylinositol 3-kinase complex"/>
    <property type="evidence" value="ECO:0007669"/>
    <property type="project" value="TreeGrafter"/>
</dbReference>
<dbReference type="PROSITE" id="PS00916">
    <property type="entry name" value="PI3_4_KINASE_2"/>
    <property type="match status" value="1"/>
</dbReference>
<feature type="domain" description="PIK helical" evidence="7">
    <location>
        <begin position="1"/>
        <end position="161"/>
    </location>
</feature>
<evidence type="ECO:0000259" key="7">
    <source>
        <dbReference type="PROSITE" id="PS51545"/>
    </source>
</evidence>
<dbReference type="SMART" id="SM00146">
    <property type="entry name" value="PI3Kc"/>
    <property type="match status" value="1"/>
</dbReference>
<keyword evidence="2" id="KW-0808">Transferase</keyword>
<comment type="similarity">
    <text evidence="1">Belongs to the PI3/PI4-kinase family. Type III PI4K subfamily.</text>
</comment>
<dbReference type="Pfam" id="PF00454">
    <property type="entry name" value="PI3_PI4_kinase"/>
    <property type="match status" value="1"/>
</dbReference>
<dbReference type="InterPro" id="IPR042236">
    <property type="entry name" value="PI3K_accessory_sf"/>
</dbReference>
<dbReference type="InterPro" id="IPR011009">
    <property type="entry name" value="Kinase-like_dom_sf"/>
</dbReference>
<evidence type="ECO:0000256" key="1">
    <source>
        <dbReference type="ARBA" id="ARBA00006209"/>
    </source>
</evidence>
<dbReference type="PANTHER" id="PTHR10048:SF35">
    <property type="entry name" value="PHOSPHATIDYLINOSITOL 4,5-BISPHOSPHATE 3-KINASE CATALYTIC SUBUNIT DELTA ISOFORM"/>
    <property type="match status" value="1"/>
</dbReference>
<dbReference type="Gene3D" id="1.25.40.70">
    <property type="entry name" value="Phosphatidylinositol 3-kinase, accessory domain (PIK)"/>
    <property type="match status" value="1"/>
</dbReference>
<dbReference type="GO" id="GO:0005886">
    <property type="term" value="C:plasma membrane"/>
    <property type="evidence" value="ECO:0007669"/>
    <property type="project" value="TreeGrafter"/>
</dbReference>
<dbReference type="InterPro" id="IPR015433">
    <property type="entry name" value="PI3/4_kinase"/>
</dbReference>
<reference evidence="8" key="3">
    <citation type="submission" date="2025-09" db="UniProtKB">
        <authorList>
            <consortium name="Ensembl"/>
        </authorList>
    </citation>
    <scope>IDENTIFICATION</scope>
</reference>
<dbReference type="SUPFAM" id="SSF48371">
    <property type="entry name" value="ARM repeat"/>
    <property type="match status" value="1"/>
</dbReference>
<dbReference type="Pfam" id="PF00613">
    <property type="entry name" value="PI3Ka"/>
    <property type="match status" value="1"/>
</dbReference>
<dbReference type="SUPFAM" id="SSF56112">
    <property type="entry name" value="Protein kinase-like (PK-like)"/>
    <property type="match status" value="1"/>
</dbReference>
<keyword evidence="4" id="KW-0418">Kinase</keyword>
<feature type="domain" description="PI3K/PI4K catalytic" evidence="6">
    <location>
        <begin position="178"/>
        <end position="459"/>
    </location>
</feature>
<sequence>MDNKNYTEFFEDEKELLWKLRTEVRDRYPESLSKLLLITKWNKREDVVQMVSLLRNWPDLPAIHALELLDYSFPDPAVRSFTIRCLRKLSDDELLQYLIQLVQVLKYESYLDCDLATFLLERALSNRRIGHFLFWHLRSCVSAAFCLIEEFASIAGETSNTSNLLSPLNPSIILTEICADKCRFMDSKMKPLWLMYKNTCAQGDMVGIIFKNGDDLRQDMLTLQMIRLMENLWKKEGLDLRMIPYGCLSTGNKMGLIEVVKNSDTIANIQRNSSNSAATAAFNKDALLTWLKSKNPEDKLDQAIEEFTLSCAGYCVATYVLGIGDRHNDNIMIRETGQLFHIDFGHFLGNFKRKLGINRERVPFILTYDFVHVIQQGRTNNSEKFERFREYCERAYKILCRNGTLFVNLFAMMKAAGLPELTSFKDIQYLKDSLALGKSEEEALKNFKVKFNEALRESWKTKVNWMMHSLAKDNRP</sequence>
<dbReference type="PROSITE" id="PS00915">
    <property type="entry name" value="PI3_4_KINASE_1"/>
    <property type="match status" value="1"/>
</dbReference>
<dbReference type="GeneTree" id="ENSGT00940000159079"/>
<protein>
    <submittedName>
        <fullName evidence="8">Phosphatidylinositol-4,5-bisphosphate 3-kinase, catalytic subunit delta</fullName>
    </submittedName>
</protein>
<dbReference type="GO" id="GO:0016477">
    <property type="term" value="P:cell migration"/>
    <property type="evidence" value="ECO:0007669"/>
    <property type="project" value="TreeGrafter"/>
</dbReference>
<accession>A0A671U1P9</accession>
<dbReference type="Proteomes" id="UP000472265">
    <property type="component" value="Chromosome 7"/>
</dbReference>
<evidence type="ECO:0000313" key="8">
    <source>
        <dbReference type="Ensembl" id="ENSSAUP00010007625.1"/>
    </source>
</evidence>
<reference evidence="8" key="2">
    <citation type="submission" date="2025-08" db="UniProtKB">
        <authorList>
            <consortium name="Ensembl"/>
        </authorList>
    </citation>
    <scope>IDENTIFICATION</scope>
</reference>
<dbReference type="FunFam" id="1.10.1070.11:FF:000001">
    <property type="entry name" value="Phosphatidylinositol 4,5-bisphosphate 3-kinase catalytic subunit"/>
    <property type="match status" value="1"/>
</dbReference>
<evidence type="ECO:0000313" key="9">
    <source>
        <dbReference type="Proteomes" id="UP000472265"/>
    </source>
</evidence>
<dbReference type="SMART" id="SM00145">
    <property type="entry name" value="PI3Ka"/>
    <property type="match status" value="1"/>
</dbReference>